<gene>
    <name evidence="1" type="ORF">CEXT_613181</name>
</gene>
<sequence length="164" mass="19574">MQQPPRDRVRDDIISLYQSKDMRDSMNFTSFMIHLSRIFHTLRKPEVLEISKDASTELKICLDSMFPKGVEHLKEQLYRVPFNVNQDLLEWKFLQQLAMEDPDSVLQKTFENRGLRVVYMLVEYKWKHKPKYVYIYDWAQLGELVLDYIYGYALTDKLLKSIGG</sequence>
<dbReference type="AlphaFoldDB" id="A0AAV4RRC3"/>
<keyword evidence="2" id="KW-1185">Reference proteome</keyword>
<proteinExistence type="predicted"/>
<reference evidence="1 2" key="1">
    <citation type="submission" date="2021-06" db="EMBL/GenBank/DDBJ databases">
        <title>Caerostris extrusa draft genome.</title>
        <authorList>
            <person name="Kono N."/>
            <person name="Arakawa K."/>
        </authorList>
    </citation>
    <scope>NUCLEOTIDE SEQUENCE [LARGE SCALE GENOMIC DNA]</scope>
</reference>
<evidence type="ECO:0000313" key="2">
    <source>
        <dbReference type="Proteomes" id="UP001054945"/>
    </source>
</evidence>
<dbReference type="Proteomes" id="UP001054945">
    <property type="component" value="Unassembled WGS sequence"/>
</dbReference>
<evidence type="ECO:0000313" key="1">
    <source>
        <dbReference type="EMBL" id="GIY23491.1"/>
    </source>
</evidence>
<comment type="caution">
    <text evidence="1">The sequence shown here is derived from an EMBL/GenBank/DDBJ whole genome shotgun (WGS) entry which is preliminary data.</text>
</comment>
<accession>A0AAV4RRC3</accession>
<dbReference type="EMBL" id="BPLR01008279">
    <property type="protein sequence ID" value="GIY23491.1"/>
    <property type="molecule type" value="Genomic_DNA"/>
</dbReference>
<organism evidence="1 2">
    <name type="scientific">Caerostris extrusa</name>
    <name type="common">Bark spider</name>
    <name type="synonym">Caerostris bankana</name>
    <dbReference type="NCBI Taxonomy" id="172846"/>
    <lineage>
        <taxon>Eukaryota</taxon>
        <taxon>Metazoa</taxon>
        <taxon>Ecdysozoa</taxon>
        <taxon>Arthropoda</taxon>
        <taxon>Chelicerata</taxon>
        <taxon>Arachnida</taxon>
        <taxon>Araneae</taxon>
        <taxon>Araneomorphae</taxon>
        <taxon>Entelegynae</taxon>
        <taxon>Araneoidea</taxon>
        <taxon>Araneidae</taxon>
        <taxon>Caerostris</taxon>
    </lineage>
</organism>
<protein>
    <submittedName>
        <fullName evidence="1">Uncharacterized protein</fullName>
    </submittedName>
</protein>
<name>A0AAV4RRC3_CAEEX</name>